<dbReference type="PROSITE" id="PS51257">
    <property type="entry name" value="PROKAR_LIPOPROTEIN"/>
    <property type="match status" value="1"/>
</dbReference>
<dbReference type="GO" id="GO:0004867">
    <property type="term" value="F:serine-type endopeptidase inhibitor activity"/>
    <property type="evidence" value="ECO:0007669"/>
    <property type="project" value="InterPro"/>
</dbReference>
<feature type="domain" description="Serpin" evidence="3">
    <location>
        <begin position="62"/>
        <end position="433"/>
    </location>
</feature>
<gene>
    <name evidence="4" type="ORF">IAB05_03910</name>
</gene>
<feature type="signal peptide" evidence="2">
    <location>
        <begin position="1"/>
        <end position="21"/>
    </location>
</feature>
<name>A0A9D1MI33_9FIRM</name>
<feature type="chain" id="PRO_5039059371" description="Serpin domain-containing protein" evidence="2">
    <location>
        <begin position="22"/>
        <end position="433"/>
    </location>
</feature>
<dbReference type="Pfam" id="PF00079">
    <property type="entry name" value="Serpin"/>
    <property type="match status" value="1"/>
</dbReference>
<dbReference type="Gene3D" id="3.30.497.10">
    <property type="entry name" value="Antithrombin, subunit I, domain 2"/>
    <property type="match status" value="1"/>
</dbReference>
<sequence>MKKLKLIGVFTAVLICLSTLGACQKGESTLLSGASDTEALSYSEYKSDEFRSVNAALNSFQAKLTRSVYENFNDGDNFVISPVSVFMALSLAAESAADNSRNEILNAFNLDYGSLIGSFGYLYRSLLKTYDTGKITVGNSVWLQKGLPVKDSGLNSLSQKMFADVYSADFKGDNKAANLAVRNFVKDKTEDLIDVDFQLSTETLFTLINTLYLSDSWNDNGKDLKYAPGEYSFKNANGSTTATRLLQSNYVNGQIYDGGDFYSYYSATSAGFKLKFILPKEGFGISDVLTAENIAEVNAVTDYKGIDEANGIEYMTRVLFPAFKGEFNDDLRGVLQNDFGIKGIFDPLNADFTTLLDAPRGSNYVYKVQHVAKLDVNAEGVEGAAATVIADKNTSVAPIYQTIYKDLVIGSAFGFVLTDSYNTVLFSGVINAV</sequence>
<dbReference type="InterPro" id="IPR023796">
    <property type="entry name" value="Serpin_dom"/>
</dbReference>
<dbReference type="AlphaFoldDB" id="A0A9D1MI33"/>
<proteinExistence type="inferred from homology"/>
<reference evidence="4" key="2">
    <citation type="journal article" date="2021" name="PeerJ">
        <title>Extensive microbial diversity within the chicken gut microbiome revealed by metagenomics and culture.</title>
        <authorList>
            <person name="Gilroy R."/>
            <person name="Ravi A."/>
            <person name="Getino M."/>
            <person name="Pursley I."/>
            <person name="Horton D.L."/>
            <person name="Alikhan N.F."/>
            <person name="Baker D."/>
            <person name="Gharbi K."/>
            <person name="Hall N."/>
            <person name="Watson M."/>
            <person name="Adriaenssens E.M."/>
            <person name="Foster-Nyarko E."/>
            <person name="Jarju S."/>
            <person name="Secka A."/>
            <person name="Antonio M."/>
            <person name="Oren A."/>
            <person name="Chaudhuri R.R."/>
            <person name="La Ragione R."/>
            <person name="Hildebrand F."/>
            <person name="Pallen M.J."/>
        </authorList>
    </citation>
    <scope>NUCLEOTIDE SEQUENCE</scope>
    <source>
        <strain evidence="4">18911</strain>
    </source>
</reference>
<dbReference type="InterPro" id="IPR000215">
    <property type="entry name" value="Serpin_fam"/>
</dbReference>
<evidence type="ECO:0000313" key="5">
    <source>
        <dbReference type="Proteomes" id="UP000824094"/>
    </source>
</evidence>
<dbReference type="SUPFAM" id="SSF56574">
    <property type="entry name" value="Serpins"/>
    <property type="match status" value="1"/>
</dbReference>
<dbReference type="EMBL" id="DVNF01000117">
    <property type="protein sequence ID" value="HIU60522.1"/>
    <property type="molecule type" value="Genomic_DNA"/>
</dbReference>
<dbReference type="GO" id="GO:0005615">
    <property type="term" value="C:extracellular space"/>
    <property type="evidence" value="ECO:0007669"/>
    <property type="project" value="InterPro"/>
</dbReference>
<keyword evidence="2" id="KW-0732">Signal</keyword>
<evidence type="ECO:0000256" key="2">
    <source>
        <dbReference type="SAM" id="SignalP"/>
    </source>
</evidence>
<dbReference type="SMART" id="SM00093">
    <property type="entry name" value="SERPIN"/>
    <property type="match status" value="1"/>
</dbReference>
<dbReference type="InterPro" id="IPR036186">
    <property type="entry name" value="Serpin_sf"/>
</dbReference>
<organism evidence="4 5">
    <name type="scientific">Candidatus Stercoripulliclostridium merdigallinarum</name>
    <dbReference type="NCBI Taxonomy" id="2840951"/>
    <lineage>
        <taxon>Bacteria</taxon>
        <taxon>Bacillati</taxon>
        <taxon>Bacillota</taxon>
        <taxon>Clostridia</taxon>
        <taxon>Eubacteriales</taxon>
        <taxon>Candidatus Stercoripulliclostridium</taxon>
    </lineage>
</organism>
<comment type="caution">
    <text evidence="4">The sequence shown here is derived from an EMBL/GenBank/DDBJ whole genome shotgun (WGS) entry which is preliminary data.</text>
</comment>
<protein>
    <recommendedName>
        <fullName evidence="3">Serpin domain-containing protein</fullName>
    </recommendedName>
</protein>
<dbReference type="PANTHER" id="PTHR11461">
    <property type="entry name" value="SERINE PROTEASE INHIBITOR, SERPIN"/>
    <property type="match status" value="1"/>
</dbReference>
<comment type="similarity">
    <text evidence="1">Belongs to the serpin family.</text>
</comment>
<dbReference type="InterPro" id="IPR042178">
    <property type="entry name" value="Serpin_sf_1"/>
</dbReference>
<dbReference type="PANTHER" id="PTHR11461:SF211">
    <property type="entry name" value="GH10112P-RELATED"/>
    <property type="match status" value="1"/>
</dbReference>
<dbReference type="Proteomes" id="UP000824094">
    <property type="component" value="Unassembled WGS sequence"/>
</dbReference>
<evidence type="ECO:0000313" key="4">
    <source>
        <dbReference type="EMBL" id="HIU60522.1"/>
    </source>
</evidence>
<dbReference type="Gene3D" id="2.30.39.10">
    <property type="entry name" value="Alpha-1-antitrypsin, domain 1"/>
    <property type="match status" value="1"/>
</dbReference>
<reference evidence="4" key="1">
    <citation type="submission" date="2020-10" db="EMBL/GenBank/DDBJ databases">
        <authorList>
            <person name="Gilroy R."/>
        </authorList>
    </citation>
    <scope>NUCLEOTIDE SEQUENCE</scope>
    <source>
        <strain evidence="4">18911</strain>
    </source>
</reference>
<accession>A0A9D1MI33</accession>
<dbReference type="InterPro" id="IPR042185">
    <property type="entry name" value="Serpin_sf_2"/>
</dbReference>
<evidence type="ECO:0000256" key="1">
    <source>
        <dbReference type="RuleBase" id="RU000411"/>
    </source>
</evidence>
<evidence type="ECO:0000259" key="3">
    <source>
        <dbReference type="SMART" id="SM00093"/>
    </source>
</evidence>